<feature type="repeat" description="TPR" evidence="1">
    <location>
        <begin position="679"/>
        <end position="712"/>
    </location>
</feature>
<comment type="caution">
    <text evidence="4">The sequence shown here is derived from an EMBL/GenBank/DDBJ whole genome shotgun (WGS) entry which is preliminary data.</text>
</comment>
<feature type="repeat" description="TPR" evidence="1">
    <location>
        <begin position="763"/>
        <end position="796"/>
    </location>
</feature>
<feature type="repeat" description="TPR" evidence="1">
    <location>
        <begin position="511"/>
        <end position="544"/>
    </location>
</feature>
<dbReference type="Pfam" id="PF13191">
    <property type="entry name" value="AAA_16"/>
    <property type="match status" value="1"/>
</dbReference>
<feature type="repeat" description="TPR" evidence="1">
    <location>
        <begin position="721"/>
        <end position="754"/>
    </location>
</feature>
<accession>A0ABR4BLD7</accession>
<dbReference type="EMBL" id="JBHFEH010000007">
    <property type="protein sequence ID" value="KAL2056768.1"/>
    <property type="molecule type" value="Genomic_DNA"/>
</dbReference>
<sequence length="903" mass="102085">MADGVWPSTSTSRPAGPGHQYGHTHIGQGGKAQLGDTFNIFPAPNPPPPPSYRLDLSLGNAPQIDERLFVGREDELAQLHEWLSPSEERQNVVMISGLGGMGKTQLSLHFARQYHQRYSVVIWLNASSEITLKAGYATLAQRIRRYDRQREDRQAEVMEQMDEELAIQLVRQWLSQPKNKTWLLMLDNYDDPRLPGIRSSTGYDIRTYFPYSTQGSILITTRSSRITFAKPVRLNKFNDLDQSLAVLAKRSGRQTQGDADAKKLAERFDGLPLALATAGDYISQTADRFGDYLQMYEQSWKDLAENSDDLMEYDDRTLYSTWHLSLRQVAAQDPEAAEMFRLMGYLGNADLWYELFQKGAGSAPDWFCNATKSRGRFNKAMATLHGYSLIETMPGHYSLHACVHDWVLEHLISEFDTTLFGLATRCIAQNVADDSEPEFWLVNGRLNHHALRIEHCVRRGVVDWNDMDSDDIHNMGYLDSMMGRRTEAEMMYMRALKGKEKAWGAEHPSTLETVNNLGGLYADQGKMQEAEEMYIRALKGREKAWGAEHTSTLDTVNNLGFLYTNQGKMQEAEEMYMRALKGREKAWGAEHPSTLVTVNNLGFLYADQGKMQEAEEICIRALKGKEKAWGAEHTSTLETINNLGGLYADQGKMQEAEEMYIRALKEKEKAWGAAHPSTLGTVNNLGVLYKDQGKMQEAEEMYIRALKGREKAWGAEHTSTLETINNLGILYAVQGKMQEAEEMYIRALKGKEKAWGAEHPSTLVTVNNLGILYADQGKMQEAEEMYMRALKGKEKAWGAEHPSTLDTVNNLGVLYKNQGKMQEAEEMYMRALNGREKAWGAEHPSPLGTVNNLGVLYKDQGKMQEAEEMYMRALKGFKNMYGANHPRVSVVISNLTLLESARK</sequence>
<dbReference type="Proteomes" id="UP001590951">
    <property type="component" value="Unassembled WGS sequence"/>
</dbReference>
<feature type="repeat" description="TPR" evidence="1">
    <location>
        <begin position="553"/>
        <end position="586"/>
    </location>
</feature>
<dbReference type="InterPro" id="IPR027417">
    <property type="entry name" value="P-loop_NTPase"/>
</dbReference>
<dbReference type="PANTHER" id="PTHR46082:SF6">
    <property type="entry name" value="AAA+ ATPASE DOMAIN-CONTAINING PROTEIN-RELATED"/>
    <property type="match status" value="1"/>
</dbReference>
<feature type="region of interest" description="Disordered" evidence="2">
    <location>
        <begin position="1"/>
        <end position="29"/>
    </location>
</feature>
<dbReference type="PRINTS" id="PR00381">
    <property type="entry name" value="KINESINLIGHT"/>
</dbReference>
<evidence type="ECO:0000259" key="3">
    <source>
        <dbReference type="Pfam" id="PF13191"/>
    </source>
</evidence>
<dbReference type="InterPro" id="IPR053137">
    <property type="entry name" value="NLR-like"/>
</dbReference>
<evidence type="ECO:0000256" key="2">
    <source>
        <dbReference type="SAM" id="MobiDB-lite"/>
    </source>
</evidence>
<dbReference type="Gene3D" id="3.40.50.300">
    <property type="entry name" value="P-loop containing nucleotide triphosphate hydrolases"/>
    <property type="match status" value="1"/>
</dbReference>
<dbReference type="PANTHER" id="PTHR46082">
    <property type="entry name" value="ATP/GTP-BINDING PROTEIN-RELATED"/>
    <property type="match status" value="1"/>
</dbReference>
<evidence type="ECO:0000256" key="1">
    <source>
        <dbReference type="PROSITE-ProRule" id="PRU00339"/>
    </source>
</evidence>
<dbReference type="PROSITE" id="PS50005">
    <property type="entry name" value="TPR"/>
    <property type="match status" value="7"/>
</dbReference>
<dbReference type="Gene3D" id="1.25.40.10">
    <property type="entry name" value="Tetratricopeptide repeat domain"/>
    <property type="match status" value="3"/>
</dbReference>
<keyword evidence="5" id="KW-1185">Reference proteome</keyword>
<protein>
    <recommendedName>
        <fullName evidence="3">Orc1-like AAA ATPase domain-containing protein</fullName>
    </recommendedName>
</protein>
<name>A0ABR4BLD7_9LECA</name>
<feature type="repeat" description="TPR" evidence="1">
    <location>
        <begin position="805"/>
        <end position="838"/>
    </location>
</feature>
<evidence type="ECO:0000313" key="4">
    <source>
        <dbReference type="EMBL" id="KAL2056768.1"/>
    </source>
</evidence>
<dbReference type="SMART" id="SM00028">
    <property type="entry name" value="TPR"/>
    <property type="match status" value="9"/>
</dbReference>
<reference evidence="4 5" key="1">
    <citation type="submission" date="2024-09" db="EMBL/GenBank/DDBJ databases">
        <title>Rethinking Asexuality: The Enigmatic Case of Functional Sexual Genes in Lepraria (Stereocaulaceae).</title>
        <authorList>
            <person name="Doellman M."/>
            <person name="Sun Y."/>
            <person name="Barcenas-Pena A."/>
            <person name="Lumbsch H.T."/>
            <person name="Grewe F."/>
        </authorList>
    </citation>
    <scope>NUCLEOTIDE SEQUENCE [LARGE SCALE GENOMIC DNA]</scope>
    <source>
        <strain evidence="4 5">Grewe 0041</strain>
    </source>
</reference>
<gene>
    <name evidence="4" type="ORF">ABVK25_003163</name>
</gene>
<feature type="repeat" description="TPR" evidence="1">
    <location>
        <begin position="637"/>
        <end position="670"/>
    </location>
</feature>
<dbReference type="InterPro" id="IPR019734">
    <property type="entry name" value="TPR_rpt"/>
</dbReference>
<dbReference type="Pfam" id="PF13424">
    <property type="entry name" value="TPR_12"/>
    <property type="match status" value="3"/>
</dbReference>
<evidence type="ECO:0000313" key="5">
    <source>
        <dbReference type="Proteomes" id="UP001590951"/>
    </source>
</evidence>
<dbReference type="InterPro" id="IPR011990">
    <property type="entry name" value="TPR-like_helical_dom_sf"/>
</dbReference>
<proteinExistence type="predicted"/>
<dbReference type="Pfam" id="PF13374">
    <property type="entry name" value="TPR_10"/>
    <property type="match status" value="4"/>
</dbReference>
<keyword evidence="1" id="KW-0802">TPR repeat</keyword>
<organism evidence="4 5">
    <name type="scientific">Lepraria finkii</name>
    <dbReference type="NCBI Taxonomy" id="1340010"/>
    <lineage>
        <taxon>Eukaryota</taxon>
        <taxon>Fungi</taxon>
        <taxon>Dikarya</taxon>
        <taxon>Ascomycota</taxon>
        <taxon>Pezizomycotina</taxon>
        <taxon>Lecanoromycetes</taxon>
        <taxon>OSLEUM clade</taxon>
        <taxon>Lecanoromycetidae</taxon>
        <taxon>Lecanorales</taxon>
        <taxon>Lecanorineae</taxon>
        <taxon>Stereocaulaceae</taxon>
        <taxon>Lepraria</taxon>
    </lineage>
</organism>
<feature type="domain" description="Orc1-like AAA ATPase" evidence="3">
    <location>
        <begin position="69"/>
        <end position="190"/>
    </location>
</feature>
<dbReference type="InterPro" id="IPR041664">
    <property type="entry name" value="AAA_16"/>
</dbReference>
<dbReference type="SUPFAM" id="SSF52540">
    <property type="entry name" value="P-loop containing nucleoside triphosphate hydrolases"/>
    <property type="match status" value="1"/>
</dbReference>
<dbReference type="SUPFAM" id="SSF48452">
    <property type="entry name" value="TPR-like"/>
    <property type="match status" value="2"/>
</dbReference>